<accession>A0A8T1NPU4</accession>
<protein>
    <submittedName>
        <fullName evidence="1">Uncharacterized protein</fullName>
    </submittedName>
</protein>
<dbReference type="EMBL" id="CM031821">
    <property type="protein sequence ID" value="KAG6630907.1"/>
    <property type="molecule type" value="Genomic_DNA"/>
</dbReference>
<proteinExistence type="predicted"/>
<keyword evidence="2" id="KW-1185">Reference proteome</keyword>
<dbReference type="Proteomes" id="UP000811609">
    <property type="component" value="Chromosome 13"/>
</dbReference>
<dbReference type="AlphaFoldDB" id="A0A8T1NPU4"/>
<organism evidence="1 2">
    <name type="scientific">Carya illinoinensis</name>
    <name type="common">Pecan</name>
    <dbReference type="NCBI Taxonomy" id="32201"/>
    <lineage>
        <taxon>Eukaryota</taxon>
        <taxon>Viridiplantae</taxon>
        <taxon>Streptophyta</taxon>
        <taxon>Embryophyta</taxon>
        <taxon>Tracheophyta</taxon>
        <taxon>Spermatophyta</taxon>
        <taxon>Magnoliopsida</taxon>
        <taxon>eudicotyledons</taxon>
        <taxon>Gunneridae</taxon>
        <taxon>Pentapetalae</taxon>
        <taxon>rosids</taxon>
        <taxon>fabids</taxon>
        <taxon>Fagales</taxon>
        <taxon>Juglandaceae</taxon>
        <taxon>Carya</taxon>
    </lineage>
</organism>
<evidence type="ECO:0000313" key="1">
    <source>
        <dbReference type="EMBL" id="KAG6630907.1"/>
    </source>
</evidence>
<evidence type="ECO:0000313" key="2">
    <source>
        <dbReference type="Proteomes" id="UP000811609"/>
    </source>
</evidence>
<comment type="caution">
    <text evidence="1">The sequence shown here is derived from an EMBL/GenBank/DDBJ whole genome shotgun (WGS) entry which is preliminary data.</text>
</comment>
<gene>
    <name evidence="1" type="ORF">CIPAW_13G053700</name>
</gene>
<reference evidence="1" key="1">
    <citation type="submission" date="2020-12" db="EMBL/GenBank/DDBJ databases">
        <title>WGS assembly of Carya illinoinensis cv. Pawnee.</title>
        <authorList>
            <person name="Platts A."/>
            <person name="Shu S."/>
            <person name="Wright S."/>
            <person name="Barry K."/>
            <person name="Edger P."/>
            <person name="Pires J.C."/>
            <person name="Schmutz J."/>
        </authorList>
    </citation>
    <scope>NUCLEOTIDE SEQUENCE</scope>
    <source>
        <tissue evidence="1">Leaf</tissue>
    </source>
</reference>
<sequence length="53" mass="6129">MECALLHRQTRAEVYHPWLSSLGGAQLLGRHIVIFTLLDLKNYLSTDYLKHCC</sequence>
<name>A0A8T1NPU4_CARIL</name>